<proteinExistence type="predicted"/>
<accession>A0A9P9WXB4</accession>
<evidence type="ECO:0000313" key="1">
    <source>
        <dbReference type="EMBL" id="KAI1880940.1"/>
    </source>
</evidence>
<gene>
    <name evidence="1" type="ORF">JX265_001180</name>
</gene>
<organism evidence="1 2">
    <name type="scientific">Neoarthrinium moseri</name>
    <dbReference type="NCBI Taxonomy" id="1658444"/>
    <lineage>
        <taxon>Eukaryota</taxon>
        <taxon>Fungi</taxon>
        <taxon>Dikarya</taxon>
        <taxon>Ascomycota</taxon>
        <taxon>Pezizomycotina</taxon>
        <taxon>Sordariomycetes</taxon>
        <taxon>Xylariomycetidae</taxon>
        <taxon>Amphisphaeriales</taxon>
        <taxon>Apiosporaceae</taxon>
        <taxon>Neoarthrinium</taxon>
    </lineage>
</organism>
<reference evidence="1" key="1">
    <citation type="submission" date="2021-03" db="EMBL/GenBank/DDBJ databases">
        <title>Revisited historic fungal species revealed as producer of novel bioactive compounds through whole genome sequencing and comparative genomics.</title>
        <authorList>
            <person name="Vignolle G.A."/>
            <person name="Hochenegger N."/>
            <person name="Mach R.L."/>
            <person name="Mach-Aigner A.R."/>
            <person name="Javad Rahimi M."/>
            <person name="Salim K.A."/>
            <person name="Chan C.M."/>
            <person name="Lim L.B.L."/>
            <person name="Cai F."/>
            <person name="Druzhinina I.S."/>
            <person name="U'Ren J.M."/>
            <person name="Derntl C."/>
        </authorList>
    </citation>
    <scope>NUCLEOTIDE SEQUENCE</scope>
    <source>
        <strain evidence="1">TUCIM 5799</strain>
    </source>
</reference>
<dbReference type="AlphaFoldDB" id="A0A9P9WXB4"/>
<sequence>MYQCQNILLSWPAGLESGTCRSRWVAFAGPIRAGRSSADGTRTFGYHHARVQTGTYESRADFCNSDPEKSEFLPTPPRSIWPRLAHHDNDRCGDHQRQVGPALELHPWAPRSSLPFTVFCPHCESHAPAFSADELKTVASLNPGEEASYVFLAVDHGEEEFDLPDSETLHDLAGKRGSDLLQDPGMPRRSVAWIRPDNLI</sequence>
<evidence type="ECO:0000313" key="2">
    <source>
        <dbReference type="Proteomes" id="UP000829685"/>
    </source>
</evidence>
<name>A0A9P9WXB4_9PEZI</name>
<dbReference type="EMBL" id="JAFIMR010000002">
    <property type="protein sequence ID" value="KAI1880940.1"/>
    <property type="molecule type" value="Genomic_DNA"/>
</dbReference>
<dbReference type="Proteomes" id="UP000829685">
    <property type="component" value="Unassembled WGS sequence"/>
</dbReference>
<comment type="caution">
    <text evidence="1">The sequence shown here is derived from an EMBL/GenBank/DDBJ whole genome shotgun (WGS) entry which is preliminary data.</text>
</comment>
<protein>
    <submittedName>
        <fullName evidence="1">Uncharacterized protein</fullName>
    </submittedName>
</protein>
<keyword evidence="2" id="KW-1185">Reference proteome</keyword>